<feature type="domain" description="MalQ N-terminal beta-sandwich" evidence="11">
    <location>
        <begin position="69"/>
        <end position="162"/>
    </location>
</feature>
<dbReference type="InterPro" id="IPR048458">
    <property type="entry name" value="MalQ_N"/>
</dbReference>
<evidence type="ECO:0000256" key="3">
    <source>
        <dbReference type="ARBA" id="ARBA00012560"/>
    </source>
</evidence>
<keyword evidence="7 10" id="KW-0119">Carbohydrate metabolism</keyword>
<dbReference type="GO" id="GO:0004134">
    <property type="term" value="F:4-alpha-glucanotransferase activity"/>
    <property type="evidence" value="ECO:0007669"/>
    <property type="project" value="UniProtKB-EC"/>
</dbReference>
<evidence type="ECO:0000256" key="5">
    <source>
        <dbReference type="ARBA" id="ARBA00022676"/>
    </source>
</evidence>
<keyword evidence="13" id="KW-1185">Reference proteome</keyword>
<name>A0ABZ2FHJ5_9MICO</name>
<dbReference type="Proteomes" id="UP001381003">
    <property type="component" value="Chromosome"/>
</dbReference>
<keyword evidence="5 10" id="KW-0328">Glycosyltransferase</keyword>
<evidence type="ECO:0000259" key="11">
    <source>
        <dbReference type="Pfam" id="PF21226"/>
    </source>
</evidence>
<dbReference type="PANTHER" id="PTHR32438">
    <property type="entry name" value="4-ALPHA-GLUCANOTRANSFERASE DPE1, CHLOROPLASTIC/AMYLOPLASTIC"/>
    <property type="match status" value="1"/>
</dbReference>
<dbReference type="InterPro" id="IPR003385">
    <property type="entry name" value="Glyco_hydro_77"/>
</dbReference>
<dbReference type="RefSeq" id="WP_338538600.1">
    <property type="nucleotide sequence ID" value="NZ_CP104874.1"/>
</dbReference>
<reference evidence="12 13" key="1">
    <citation type="submission" date="2022-09" db="EMBL/GenBank/DDBJ databases">
        <title>Complete genome sequence of Janibacter terrae strain COS04-44, PCL-degrading bacteria isolated from oil spilled coast.</title>
        <authorList>
            <person name="Park H."/>
            <person name="Kim J.Y."/>
            <person name="An S.H."/>
            <person name="Lee C.M."/>
            <person name="Weon H.-Y."/>
        </authorList>
    </citation>
    <scope>NUCLEOTIDE SEQUENCE [LARGE SCALE GENOMIC DNA]</scope>
    <source>
        <strain evidence="12 13">COS04-44</strain>
    </source>
</reference>
<evidence type="ECO:0000313" key="12">
    <source>
        <dbReference type="EMBL" id="WWF05800.1"/>
    </source>
</evidence>
<dbReference type="EC" id="2.4.1.25" evidence="3 10"/>
<comment type="catalytic activity">
    <reaction evidence="1 10">
        <text>Transfers a segment of a (1-&gt;4)-alpha-D-glucan to a new position in an acceptor, which may be glucose or a (1-&gt;4)-alpha-D-glucan.</text>
        <dbReference type="EC" id="2.4.1.25"/>
    </reaction>
</comment>
<dbReference type="EMBL" id="CP104874">
    <property type="protein sequence ID" value="WWF05800.1"/>
    <property type="molecule type" value="Genomic_DNA"/>
</dbReference>
<dbReference type="PANTHER" id="PTHR32438:SF5">
    <property type="entry name" value="4-ALPHA-GLUCANOTRANSFERASE DPE1, CHLOROPLASTIC_AMYLOPLASTIC"/>
    <property type="match status" value="1"/>
</dbReference>
<evidence type="ECO:0000256" key="7">
    <source>
        <dbReference type="ARBA" id="ARBA00023277"/>
    </source>
</evidence>
<dbReference type="Pfam" id="PF21226">
    <property type="entry name" value="MalQ_N"/>
    <property type="match status" value="1"/>
</dbReference>
<evidence type="ECO:0000256" key="8">
    <source>
        <dbReference type="ARBA" id="ARBA00031423"/>
    </source>
</evidence>
<evidence type="ECO:0000256" key="10">
    <source>
        <dbReference type="RuleBase" id="RU361207"/>
    </source>
</evidence>
<protein>
    <recommendedName>
        <fullName evidence="4 10">4-alpha-glucanotransferase</fullName>
        <ecNumber evidence="3 10">2.4.1.25</ecNumber>
    </recommendedName>
    <alternativeName>
        <fullName evidence="8 10">Amylomaltase</fullName>
    </alternativeName>
    <alternativeName>
        <fullName evidence="9 10">Disproportionating enzyme</fullName>
    </alternativeName>
</protein>
<dbReference type="Pfam" id="PF02446">
    <property type="entry name" value="Glyco_hydro_77"/>
    <property type="match status" value="1"/>
</dbReference>
<evidence type="ECO:0000256" key="6">
    <source>
        <dbReference type="ARBA" id="ARBA00022679"/>
    </source>
</evidence>
<dbReference type="InterPro" id="IPR017853">
    <property type="entry name" value="GH"/>
</dbReference>
<gene>
    <name evidence="12" type="primary">malQ</name>
    <name evidence="12" type="ORF">N5P18_02675</name>
</gene>
<evidence type="ECO:0000256" key="9">
    <source>
        <dbReference type="ARBA" id="ARBA00031501"/>
    </source>
</evidence>
<sequence>MTDATSLIVHLAAARGVDTQWWDWRGEHRDVPEDTLRAVLEAMGEDVGSEAEVAAGLERARTAPWRRTLPPTVVQREGDPLRLLVHVPHGSEVAVHVVLEGGARRDLDQLEHVVEPVDVDGALVGEAAFAVPADLPLGWHELVARTDASPDPGSRAVLVTVPQRLELPPVLAEEPRTGLMTQLYQVRGSGSQGIGDLGDLATLGEWAARAHDAHFVLVNPLHAAEPVAPMEPSPYLPTSRRFLNPVYTDLRQVPGLDALPTTARTEYDALVAEAAALNAADTIDRDAAWALKQAALRIAYRYLAEDHASGVAALHASEGQALVDFATWCSLATEHGTLWETQWPQELHDPASDAVAAHRDAHRAEISFHVWLQWVVRGQLTAAQARLRAAGMGIGMVADLAVGIHPEGADAWALGDALARGIDVGAPPDQFNQLGQNWSQPPWRPDRLAELGYAPFRHMLHAVLADAGGLRIDHIIGLFRLWWVPEGHAPGEGAYVRYDHEALVGILALEAHRAGCLVVGEDLGVVEPWVREHLLERGVLGTSVAWFEWGEDGRPLPPEDYRELCLATVTTHDLPPSAGYLALEHVAIRERLGLLTRPVEEERAAEEGSVRAVREALRERGLLEDVDAPVAAVVAALHAWIGQTPSRMRGVALTDLVGDVRAINQPGTDEEYPNWRLPLAGPDRRPVLLDDLVEG</sequence>
<keyword evidence="6 10" id="KW-0808">Transferase</keyword>
<dbReference type="SUPFAM" id="SSF51445">
    <property type="entry name" value="(Trans)glycosidases"/>
    <property type="match status" value="1"/>
</dbReference>
<organism evidence="12 13">
    <name type="scientific">Janibacter terrae</name>
    <dbReference type="NCBI Taxonomy" id="103817"/>
    <lineage>
        <taxon>Bacteria</taxon>
        <taxon>Bacillati</taxon>
        <taxon>Actinomycetota</taxon>
        <taxon>Actinomycetes</taxon>
        <taxon>Micrococcales</taxon>
        <taxon>Intrasporangiaceae</taxon>
        <taxon>Janibacter</taxon>
    </lineage>
</organism>
<evidence type="ECO:0000313" key="13">
    <source>
        <dbReference type="Proteomes" id="UP001381003"/>
    </source>
</evidence>
<evidence type="ECO:0000256" key="2">
    <source>
        <dbReference type="ARBA" id="ARBA00005684"/>
    </source>
</evidence>
<accession>A0ABZ2FHJ5</accession>
<dbReference type="NCBIfam" id="TIGR00217">
    <property type="entry name" value="malQ"/>
    <property type="match status" value="1"/>
</dbReference>
<proteinExistence type="inferred from homology"/>
<comment type="similarity">
    <text evidence="2 10">Belongs to the disproportionating enzyme family.</text>
</comment>
<evidence type="ECO:0000256" key="4">
    <source>
        <dbReference type="ARBA" id="ARBA00020295"/>
    </source>
</evidence>
<evidence type="ECO:0000256" key="1">
    <source>
        <dbReference type="ARBA" id="ARBA00000439"/>
    </source>
</evidence>
<dbReference type="Gene3D" id="3.20.20.80">
    <property type="entry name" value="Glycosidases"/>
    <property type="match status" value="1"/>
</dbReference>